<gene>
    <name evidence="2" type="ORF">g.8398</name>
</gene>
<dbReference type="Gene3D" id="3.15.10.50">
    <property type="match status" value="1"/>
</dbReference>
<protein>
    <recommendedName>
        <fullName evidence="3">Lipid-binding serum glycoprotein N-terminal domain-containing protein</fullName>
    </recommendedName>
</protein>
<accession>A0A1B6JKJ9</accession>
<dbReference type="InterPro" id="IPR038602">
    <property type="entry name" value="Mite_allergen_7_sf"/>
</dbReference>
<reference evidence="2" key="1">
    <citation type="submission" date="2015-11" db="EMBL/GenBank/DDBJ databases">
        <title>De novo transcriptome assembly of four potential Pierce s Disease insect vectors from Arizona vineyards.</title>
        <authorList>
            <person name="Tassone E.E."/>
        </authorList>
    </citation>
    <scope>NUCLEOTIDE SEQUENCE</scope>
</reference>
<proteinExistence type="predicted"/>
<dbReference type="EMBL" id="GECU01008273">
    <property type="protein sequence ID" value="JAS99433.1"/>
    <property type="molecule type" value="Transcribed_RNA"/>
</dbReference>
<organism evidence="2">
    <name type="scientific">Homalodisca liturata</name>
    <dbReference type="NCBI Taxonomy" id="320908"/>
    <lineage>
        <taxon>Eukaryota</taxon>
        <taxon>Metazoa</taxon>
        <taxon>Ecdysozoa</taxon>
        <taxon>Arthropoda</taxon>
        <taxon>Hexapoda</taxon>
        <taxon>Insecta</taxon>
        <taxon>Pterygota</taxon>
        <taxon>Neoptera</taxon>
        <taxon>Paraneoptera</taxon>
        <taxon>Hemiptera</taxon>
        <taxon>Auchenorrhyncha</taxon>
        <taxon>Membracoidea</taxon>
        <taxon>Cicadellidae</taxon>
        <taxon>Cicadellinae</taxon>
        <taxon>Proconiini</taxon>
        <taxon>Homalodisca</taxon>
    </lineage>
</organism>
<name>A0A1B6JKJ9_9HEMI</name>
<evidence type="ECO:0000256" key="1">
    <source>
        <dbReference type="SAM" id="SignalP"/>
    </source>
</evidence>
<feature type="signal peptide" evidence="1">
    <location>
        <begin position="1"/>
        <end position="19"/>
    </location>
</feature>
<dbReference type="AlphaFoldDB" id="A0A1B6JKJ9"/>
<sequence>MDVLRLFLILLSISRWCSGETTTSKNLNWLVDSLLESTTKIIQTLDDGQIEIPDLEETFHKTILFVKVRGGVKATGGVFQNLTTLHRTGDAVLTYNSSAAKISLLLGMSDMEIHFSHCRVWLGKLSVSESLRVKVKKNSLDAEISLFEDDQKCHVSLSHIRMNKFGDFDTKVKGLGMMNGMVGFLGDMVMNHFVNNIKSLVEAKLHKQLSQELTKYHICTGDIF</sequence>
<keyword evidence="1" id="KW-0732">Signal</keyword>
<evidence type="ECO:0000313" key="2">
    <source>
        <dbReference type="EMBL" id="JAS99433.1"/>
    </source>
</evidence>
<evidence type="ECO:0008006" key="3">
    <source>
        <dbReference type="Google" id="ProtNLM"/>
    </source>
</evidence>
<feature type="chain" id="PRO_5008585850" description="Lipid-binding serum glycoprotein N-terminal domain-containing protein" evidence="1">
    <location>
        <begin position="20"/>
        <end position="224"/>
    </location>
</feature>
<dbReference type="Pfam" id="PF16984">
    <property type="entry name" value="Grp7_allergen"/>
    <property type="match status" value="1"/>
</dbReference>
<dbReference type="InterPro" id="IPR020234">
    <property type="entry name" value="Mite_allergen_group-7"/>
</dbReference>